<dbReference type="PANTHER" id="PTHR43031">
    <property type="entry name" value="FAD-DEPENDENT OXIDOREDUCTASE"/>
    <property type="match status" value="1"/>
</dbReference>
<sequence length="99" mass="10457">MKSISTDELQGKLEAGEKVQLIDVREDDEVAAGMVPGAKHIALGTLPDRLSEVDSSQAVHVICRSGKRSAKACEILESGGIEAVNVDGGMLDWKGETHA</sequence>
<keyword evidence="2" id="KW-0808">Transferase</keyword>
<dbReference type="SMART" id="SM00450">
    <property type="entry name" value="RHOD"/>
    <property type="match status" value="1"/>
</dbReference>
<dbReference type="Gene3D" id="3.40.250.10">
    <property type="entry name" value="Rhodanese-like domain"/>
    <property type="match status" value="1"/>
</dbReference>
<evidence type="ECO:0000259" key="1">
    <source>
        <dbReference type="PROSITE" id="PS50206"/>
    </source>
</evidence>
<dbReference type="PANTHER" id="PTHR43031:SF17">
    <property type="entry name" value="SULFURTRANSFERASE YTWF-RELATED"/>
    <property type="match status" value="1"/>
</dbReference>
<dbReference type="RefSeq" id="WP_135505294.1">
    <property type="nucleotide sequence ID" value="NZ_JACHHE010000001.1"/>
</dbReference>
<dbReference type="PROSITE" id="PS50206">
    <property type="entry name" value="RHODANESE_3"/>
    <property type="match status" value="1"/>
</dbReference>
<dbReference type="GO" id="GO:0016740">
    <property type="term" value="F:transferase activity"/>
    <property type="evidence" value="ECO:0007669"/>
    <property type="project" value="UniProtKB-KW"/>
</dbReference>
<dbReference type="CDD" id="cd00158">
    <property type="entry name" value="RHOD"/>
    <property type="match status" value="1"/>
</dbReference>
<dbReference type="AlphaFoldDB" id="A0A7W8CP34"/>
<name>A0A7W8CP34_9BACL</name>
<dbReference type="SUPFAM" id="SSF52821">
    <property type="entry name" value="Rhodanese/Cell cycle control phosphatase"/>
    <property type="match status" value="1"/>
</dbReference>
<reference evidence="2 3" key="1">
    <citation type="submission" date="2020-08" db="EMBL/GenBank/DDBJ databases">
        <title>Genomic Encyclopedia of Type Strains, Phase IV (KMG-IV): sequencing the most valuable type-strain genomes for metagenomic binning, comparative biology and taxonomic classification.</title>
        <authorList>
            <person name="Goeker M."/>
        </authorList>
    </citation>
    <scope>NUCLEOTIDE SEQUENCE [LARGE SCALE GENOMIC DNA]</scope>
    <source>
        <strain evidence="2 3">DSM 15895</strain>
    </source>
</reference>
<accession>A0A7W8CP34</accession>
<keyword evidence="3" id="KW-1185">Reference proteome</keyword>
<dbReference type="Proteomes" id="UP000525923">
    <property type="component" value="Unassembled WGS sequence"/>
</dbReference>
<dbReference type="OrthoDB" id="9800872at2"/>
<dbReference type="InterPro" id="IPR001763">
    <property type="entry name" value="Rhodanese-like_dom"/>
</dbReference>
<evidence type="ECO:0000313" key="3">
    <source>
        <dbReference type="Proteomes" id="UP000525923"/>
    </source>
</evidence>
<dbReference type="InterPro" id="IPR036873">
    <property type="entry name" value="Rhodanese-like_dom_sf"/>
</dbReference>
<organism evidence="2 3">
    <name type="scientific">Planococcus koreensis</name>
    <dbReference type="NCBI Taxonomy" id="112331"/>
    <lineage>
        <taxon>Bacteria</taxon>
        <taxon>Bacillati</taxon>
        <taxon>Bacillota</taxon>
        <taxon>Bacilli</taxon>
        <taxon>Bacillales</taxon>
        <taxon>Caryophanaceae</taxon>
        <taxon>Planococcus</taxon>
    </lineage>
</organism>
<dbReference type="Pfam" id="PF00581">
    <property type="entry name" value="Rhodanese"/>
    <property type="match status" value="1"/>
</dbReference>
<gene>
    <name evidence="2" type="ORF">HNQ44_000283</name>
</gene>
<dbReference type="InterPro" id="IPR050229">
    <property type="entry name" value="GlpE_sulfurtransferase"/>
</dbReference>
<evidence type="ECO:0000313" key="2">
    <source>
        <dbReference type="EMBL" id="MBB5178861.1"/>
    </source>
</evidence>
<proteinExistence type="predicted"/>
<protein>
    <submittedName>
        <fullName evidence="2">Rhodanese-related sulfurtransferase</fullName>
    </submittedName>
</protein>
<comment type="caution">
    <text evidence="2">The sequence shown here is derived from an EMBL/GenBank/DDBJ whole genome shotgun (WGS) entry which is preliminary data.</text>
</comment>
<dbReference type="EMBL" id="JACHHE010000001">
    <property type="protein sequence ID" value="MBB5178861.1"/>
    <property type="molecule type" value="Genomic_DNA"/>
</dbReference>
<feature type="domain" description="Rhodanese" evidence="1">
    <location>
        <begin position="15"/>
        <end position="98"/>
    </location>
</feature>